<dbReference type="AlphaFoldDB" id="A0A916YBN3"/>
<evidence type="ECO:0000313" key="2">
    <source>
        <dbReference type="Proteomes" id="UP000598997"/>
    </source>
</evidence>
<comment type="caution">
    <text evidence="1">The sequence shown here is derived from an EMBL/GenBank/DDBJ whole genome shotgun (WGS) entry which is preliminary data.</text>
</comment>
<reference evidence="1 2" key="1">
    <citation type="journal article" date="2014" name="Int. J. Syst. Evol. Microbiol.">
        <title>Complete genome sequence of Corynebacterium casei LMG S-19264T (=DSM 44701T), isolated from a smear-ripened cheese.</title>
        <authorList>
            <consortium name="US DOE Joint Genome Institute (JGI-PGF)"/>
            <person name="Walter F."/>
            <person name="Albersmeier A."/>
            <person name="Kalinowski J."/>
            <person name="Ruckert C."/>
        </authorList>
    </citation>
    <scope>NUCLEOTIDE SEQUENCE [LARGE SCALE GENOMIC DNA]</scope>
    <source>
        <strain evidence="1 2">CGMCC 1.15358</strain>
    </source>
</reference>
<proteinExistence type="predicted"/>
<accession>A0A916YBN3</accession>
<dbReference type="EMBL" id="BMIO01000002">
    <property type="protein sequence ID" value="GGD37194.1"/>
    <property type="molecule type" value="Genomic_DNA"/>
</dbReference>
<sequence>MRVKVLMALASFAVGGCITLPHEPTPGWQCRAAPYGEYSEAFANVALDGKLLETSWYWNWRNDSQGWSLRAYAGDGHYRRGEPVPLDGPTEVGIFTFGASGATQVVLSHVEGETAFASAIETGAPGDGNVKLDWDRLVALARETAPLYAVRRGKDGATASLALPKDEIMMGADILAETLADLREKVADPANNCVAVDDLYPEIIVT</sequence>
<dbReference type="Proteomes" id="UP000598997">
    <property type="component" value="Unassembled WGS sequence"/>
</dbReference>
<gene>
    <name evidence="1" type="ORF">GCM10010989_09180</name>
</gene>
<name>A0A916YBN3_9SPHN</name>
<evidence type="ECO:0000313" key="1">
    <source>
        <dbReference type="EMBL" id="GGD37194.1"/>
    </source>
</evidence>
<organism evidence="1 2">
    <name type="scientific">Croceicoccus pelagius</name>
    <dbReference type="NCBI Taxonomy" id="1703341"/>
    <lineage>
        <taxon>Bacteria</taxon>
        <taxon>Pseudomonadati</taxon>
        <taxon>Pseudomonadota</taxon>
        <taxon>Alphaproteobacteria</taxon>
        <taxon>Sphingomonadales</taxon>
        <taxon>Erythrobacteraceae</taxon>
        <taxon>Croceicoccus</taxon>
    </lineage>
</organism>
<keyword evidence="2" id="KW-1185">Reference proteome</keyword>
<dbReference type="RefSeq" id="WP_172807517.1">
    <property type="nucleotide sequence ID" value="NZ_BMIO01000002.1"/>
</dbReference>
<protein>
    <submittedName>
        <fullName evidence="1">Uncharacterized protein</fullName>
    </submittedName>
</protein>
<dbReference type="PROSITE" id="PS51257">
    <property type="entry name" value="PROKAR_LIPOPROTEIN"/>
    <property type="match status" value="1"/>
</dbReference>